<keyword evidence="2" id="KW-1185">Reference proteome</keyword>
<reference evidence="1" key="1">
    <citation type="submission" date="2021-06" db="EMBL/GenBank/DDBJ databases">
        <authorList>
            <person name="Kallberg Y."/>
            <person name="Tangrot J."/>
            <person name="Rosling A."/>
        </authorList>
    </citation>
    <scope>NUCLEOTIDE SEQUENCE</scope>
    <source>
        <strain evidence="1">CL356</strain>
    </source>
</reference>
<dbReference type="Proteomes" id="UP000789525">
    <property type="component" value="Unassembled WGS sequence"/>
</dbReference>
<protein>
    <submittedName>
        <fullName evidence="1">7397_t:CDS:1</fullName>
    </submittedName>
</protein>
<evidence type="ECO:0000313" key="2">
    <source>
        <dbReference type="Proteomes" id="UP000789525"/>
    </source>
</evidence>
<organism evidence="1 2">
    <name type="scientific">Acaulospora colombiana</name>
    <dbReference type="NCBI Taxonomy" id="27376"/>
    <lineage>
        <taxon>Eukaryota</taxon>
        <taxon>Fungi</taxon>
        <taxon>Fungi incertae sedis</taxon>
        <taxon>Mucoromycota</taxon>
        <taxon>Glomeromycotina</taxon>
        <taxon>Glomeromycetes</taxon>
        <taxon>Diversisporales</taxon>
        <taxon>Acaulosporaceae</taxon>
        <taxon>Acaulospora</taxon>
    </lineage>
</organism>
<name>A0ACA9LJQ9_9GLOM</name>
<evidence type="ECO:0000313" key="1">
    <source>
        <dbReference type="EMBL" id="CAG8534988.1"/>
    </source>
</evidence>
<accession>A0ACA9LJQ9</accession>
<proteinExistence type="predicted"/>
<dbReference type="EMBL" id="CAJVPT010006827">
    <property type="protein sequence ID" value="CAG8534988.1"/>
    <property type="molecule type" value="Genomic_DNA"/>
</dbReference>
<gene>
    <name evidence="1" type="ORF">ACOLOM_LOCUS4232</name>
</gene>
<sequence>MDVKGKKELDKDSNKNQSTSTEKINPVEKTLISNNIKVRFLTYIIYSL</sequence>
<comment type="caution">
    <text evidence="1">The sequence shown here is derived from an EMBL/GenBank/DDBJ whole genome shotgun (WGS) entry which is preliminary data.</text>
</comment>